<dbReference type="PANTHER" id="PTHR30146:SF152">
    <property type="entry name" value="TRANSCRIPTIONAL REGULATORY PROTEIN"/>
    <property type="match status" value="1"/>
</dbReference>
<evidence type="ECO:0000256" key="4">
    <source>
        <dbReference type="ARBA" id="ARBA00023163"/>
    </source>
</evidence>
<dbReference type="EMBL" id="PEIB01000002">
    <property type="protein sequence ID" value="RXJ74642.1"/>
    <property type="molecule type" value="Genomic_DNA"/>
</dbReference>
<accession>A0A4Q0YTN1</accession>
<dbReference type="Pfam" id="PF13407">
    <property type="entry name" value="Peripla_BP_4"/>
    <property type="match status" value="1"/>
</dbReference>
<comment type="caution">
    <text evidence="6">The sequence shown here is derived from an EMBL/GenBank/DDBJ whole genome shotgun (WGS) entry which is preliminary data.</text>
</comment>
<dbReference type="GO" id="GO:0003700">
    <property type="term" value="F:DNA-binding transcription factor activity"/>
    <property type="evidence" value="ECO:0007669"/>
    <property type="project" value="TreeGrafter"/>
</dbReference>
<dbReference type="Proteomes" id="UP000290287">
    <property type="component" value="Unassembled WGS sequence"/>
</dbReference>
<feature type="domain" description="HTH lacI-type" evidence="5">
    <location>
        <begin position="22"/>
        <end position="60"/>
    </location>
</feature>
<dbReference type="SUPFAM" id="SSF47413">
    <property type="entry name" value="lambda repressor-like DNA-binding domains"/>
    <property type="match status" value="1"/>
</dbReference>
<dbReference type="Gene3D" id="3.40.50.2300">
    <property type="match status" value="2"/>
</dbReference>
<dbReference type="CDD" id="cd01392">
    <property type="entry name" value="HTH_LacI"/>
    <property type="match status" value="1"/>
</dbReference>
<keyword evidence="7" id="KW-1185">Reference proteome</keyword>
<dbReference type="GO" id="GO:0055085">
    <property type="term" value="P:transmembrane transport"/>
    <property type="evidence" value="ECO:0007669"/>
    <property type="project" value="UniProtKB-ARBA"/>
</dbReference>
<dbReference type="SUPFAM" id="SSF53822">
    <property type="entry name" value="Periplasmic binding protein-like I"/>
    <property type="match status" value="1"/>
</dbReference>
<evidence type="ECO:0000313" key="7">
    <source>
        <dbReference type="Proteomes" id="UP000290287"/>
    </source>
</evidence>
<dbReference type="Gene3D" id="1.10.260.40">
    <property type="entry name" value="lambda repressor-like DNA-binding domains"/>
    <property type="match status" value="1"/>
</dbReference>
<sequence>MNGYNSKTIFKKVFIIKRFSAKQIAAQAGVGLATVDRVLNNRGNVHAQTVDKVHKAIEELEGQYQVNQIKGRTFYFDLLMDTPARFSEQVKSAILAVIPEMASYKIRFRFRFFENISTEEMAKEILNTDRKQCQGLIIKASNLPEIRECIDKLSKKMPVVTVVTDLPESKRVAYIGLDNYSAGQTAAFLLGNWLPTSQAQVLSVTSSEAFHGEEQRQAGFLDGIAAYPHLSVIRISGGQGLANSTEKHVISACSYYKDQIRGVYSIGGGNRAILNGLRYIGVKSPIFIGHDLDAENTFLLKKRYIDAVIDHKLADDARAAIQFLLNSYRKTPLISAYQSSINVITPFSLPPRATAAKR</sequence>
<evidence type="ECO:0000259" key="5">
    <source>
        <dbReference type="PROSITE" id="PS50932"/>
    </source>
</evidence>
<dbReference type="AlphaFoldDB" id="A0A4Q0YTN1"/>
<name>A0A4Q0YTN1_9GAMM</name>
<proteinExistence type="predicted"/>
<dbReference type="RefSeq" id="WP_129121112.1">
    <property type="nucleotide sequence ID" value="NZ_PEIB01000002.1"/>
</dbReference>
<organism evidence="6 7">
    <name type="scientific">Veronia nyctiphanis</name>
    <dbReference type="NCBI Taxonomy" id="1278244"/>
    <lineage>
        <taxon>Bacteria</taxon>
        <taxon>Pseudomonadati</taxon>
        <taxon>Pseudomonadota</taxon>
        <taxon>Gammaproteobacteria</taxon>
        <taxon>Vibrionales</taxon>
        <taxon>Vibrionaceae</taxon>
        <taxon>Veronia</taxon>
    </lineage>
</organism>
<keyword evidence="2" id="KW-0805">Transcription regulation</keyword>
<evidence type="ECO:0000256" key="2">
    <source>
        <dbReference type="ARBA" id="ARBA00023015"/>
    </source>
</evidence>
<dbReference type="InterPro" id="IPR000843">
    <property type="entry name" value="HTH_LacI"/>
</dbReference>
<dbReference type="SMART" id="SM00354">
    <property type="entry name" value="HTH_LACI"/>
    <property type="match status" value="1"/>
</dbReference>
<dbReference type="PROSITE" id="PS50932">
    <property type="entry name" value="HTH_LACI_2"/>
    <property type="match status" value="1"/>
</dbReference>
<keyword evidence="4" id="KW-0804">Transcription</keyword>
<dbReference type="InterPro" id="IPR010982">
    <property type="entry name" value="Lambda_DNA-bd_dom_sf"/>
</dbReference>
<keyword evidence="3" id="KW-0238">DNA-binding</keyword>
<dbReference type="Pfam" id="PF00356">
    <property type="entry name" value="LacI"/>
    <property type="match status" value="1"/>
</dbReference>
<protein>
    <recommendedName>
        <fullName evidence="1">Autoinducer 2-binding periplasmic protein LuxP</fullName>
    </recommendedName>
</protein>
<evidence type="ECO:0000256" key="3">
    <source>
        <dbReference type="ARBA" id="ARBA00023125"/>
    </source>
</evidence>
<reference evidence="6 7" key="1">
    <citation type="submission" date="2017-10" db="EMBL/GenBank/DDBJ databases">
        <title>Nyctiphanis sp. nov., isolated from the stomach of the euphausiid Nyctiphanes simplex (Hansen, 1911) in the Gulf of California.</title>
        <authorList>
            <person name="Gomez-Gil B."/>
            <person name="Aguilar-Mendez M."/>
            <person name="Lopez-Cortes A."/>
            <person name="Gomez-Gutierrez J."/>
            <person name="Roque A."/>
            <person name="Lang E."/>
            <person name="Gonzalez-Castillo A."/>
        </authorList>
    </citation>
    <scope>NUCLEOTIDE SEQUENCE [LARGE SCALE GENOMIC DNA]</scope>
    <source>
        <strain evidence="6 7">CAIM 600</strain>
    </source>
</reference>
<dbReference type="GO" id="GO:0000976">
    <property type="term" value="F:transcription cis-regulatory region binding"/>
    <property type="evidence" value="ECO:0007669"/>
    <property type="project" value="TreeGrafter"/>
</dbReference>
<dbReference type="PANTHER" id="PTHR30146">
    <property type="entry name" value="LACI-RELATED TRANSCRIPTIONAL REPRESSOR"/>
    <property type="match status" value="1"/>
</dbReference>
<evidence type="ECO:0000313" key="6">
    <source>
        <dbReference type="EMBL" id="RXJ74642.1"/>
    </source>
</evidence>
<gene>
    <name evidence="6" type="ORF">CS022_03525</name>
</gene>
<dbReference type="InterPro" id="IPR028082">
    <property type="entry name" value="Peripla_BP_I"/>
</dbReference>
<dbReference type="InterPro" id="IPR025997">
    <property type="entry name" value="SBP_2_dom"/>
</dbReference>
<evidence type="ECO:0000256" key="1">
    <source>
        <dbReference type="ARBA" id="ARBA00022181"/>
    </source>
</evidence>
<dbReference type="CDD" id="cd06307">
    <property type="entry name" value="PBP1_sugar_binding"/>
    <property type="match status" value="1"/>
</dbReference>